<feature type="domain" description="FAD dependent oxidoreductase" evidence="2">
    <location>
        <begin position="6"/>
        <end position="401"/>
    </location>
</feature>
<dbReference type="Proteomes" id="UP001203880">
    <property type="component" value="Unassembled WGS sequence"/>
</dbReference>
<proteinExistence type="predicted"/>
<dbReference type="RefSeq" id="WP_249713661.1">
    <property type="nucleotide sequence ID" value="NZ_JAMFMB010000063.1"/>
</dbReference>
<reference evidence="3" key="1">
    <citation type="submission" date="2022-05" db="EMBL/GenBank/DDBJ databases">
        <authorList>
            <person name="Park J.-S."/>
        </authorList>
    </citation>
    <scope>NUCLEOTIDE SEQUENCE</scope>
    <source>
        <strain evidence="3">2012CJ41-6</strain>
    </source>
</reference>
<name>A0ABT0Q8H2_9RHOB</name>
<dbReference type="SUPFAM" id="SSF51905">
    <property type="entry name" value="FAD/NAD(P)-binding domain"/>
    <property type="match status" value="1"/>
</dbReference>
<evidence type="ECO:0000256" key="1">
    <source>
        <dbReference type="ARBA" id="ARBA00023002"/>
    </source>
</evidence>
<evidence type="ECO:0000313" key="4">
    <source>
        <dbReference type="Proteomes" id="UP001203880"/>
    </source>
</evidence>
<keyword evidence="4" id="KW-1185">Reference proteome</keyword>
<keyword evidence="1" id="KW-0560">Oxidoreductase</keyword>
<gene>
    <name evidence="3" type="ORF">M3P21_22045</name>
</gene>
<dbReference type="Gene3D" id="3.50.50.60">
    <property type="entry name" value="FAD/NAD(P)-binding domain"/>
    <property type="match status" value="2"/>
</dbReference>
<dbReference type="EMBL" id="JAMFMB010000063">
    <property type="protein sequence ID" value="MCL6286178.1"/>
    <property type="molecule type" value="Genomic_DNA"/>
</dbReference>
<dbReference type="InterPro" id="IPR036188">
    <property type="entry name" value="FAD/NAD-bd_sf"/>
</dbReference>
<dbReference type="InterPro" id="IPR006076">
    <property type="entry name" value="FAD-dep_OxRdtase"/>
</dbReference>
<comment type="caution">
    <text evidence="3">The sequence shown here is derived from an EMBL/GenBank/DDBJ whole genome shotgun (WGS) entry which is preliminary data.</text>
</comment>
<dbReference type="Gene3D" id="3.30.9.10">
    <property type="entry name" value="D-Amino Acid Oxidase, subunit A, domain 2"/>
    <property type="match status" value="1"/>
</dbReference>
<evidence type="ECO:0000259" key="2">
    <source>
        <dbReference type="Pfam" id="PF01266"/>
    </source>
</evidence>
<evidence type="ECO:0000313" key="3">
    <source>
        <dbReference type="EMBL" id="MCL6286178.1"/>
    </source>
</evidence>
<sequence>MAKQDRVLVIGAGVVGLTSAYYLNRAGYKVTVLERADSVATEGSHANAGTLSSFRAQSWASPASLLKFLGGFRRKDSVFRMRLTRDKGFLIWCVIFLRHCLPGATTGINAELKALVIETQEMLKELMGELGGDFSLTQGGLYLVRSQDKIRKLQAQNGLSDSPGYARLLSAEGLLSLEPALEQSQIEFSGGVYVEQDYSADCQAFSSALGDYLRTKMGVKLLFARTVEEIRQTRQEVIVSTRDEDFRTDKAIICAGAATSLLSRNFGFDPKIYPIKGYSVTIPILKRSRVPSLFAVDEAAFVAYSTQGGSFRLASFVENAGFDRSLDDAAVEHLCNYASQVAPGAFDLGAAEAHACLRPMTPGGSPVICKPRPDCNIWINSGHGHKGWGICCATAKRLTALVEQI</sequence>
<protein>
    <submittedName>
        <fullName evidence="3">FAD-dependent oxidoreductase</fullName>
    </submittedName>
</protein>
<dbReference type="PANTHER" id="PTHR13847:SF289">
    <property type="entry name" value="GLYCINE OXIDASE"/>
    <property type="match status" value="1"/>
</dbReference>
<organism evidence="3 4">
    <name type="scientific">Ruegeria spongiae</name>
    <dbReference type="NCBI Taxonomy" id="2942209"/>
    <lineage>
        <taxon>Bacteria</taxon>
        <taxon>Pseudomonadati</taxon>
        <taxon>Pseudomonadota</taxon>
        <taxon>Alphaproteobacteria</taxon>
        <taxon>Rhodobacterales</taxon>
        <taxon>Roseobacteraceae</taxon>
        <taxon>Ruegeria</taxon>
    </lineage>
</organism>
<dbReference type="PANTHER" id="PTHR13847">
    <property type="entry name" value="SARCOSINE DEHYDROGENASE-RELATED"/>
    <property type="match status" value="1"/>
</dbReference>
<accession>A0ABT0Q8H2</accession>
<dbReference type="Pfam" id="PF01266">
    <property type="entry name" value="DAO"/>
    <property type="match status" value="1"/>
</dbReference>